<dbReference type="EMBL" id="JARJCW010000199">
    <property type="protein sequence ID" value="KAJ7187453.1"/>
    <property type="molecule type" value="Genomic_DNA"/>
</dbReference>
<feature type="region of interest" description="Disordered" evidence="1">
    <location>
        <begin position="254"/>
        <end position="274"/>
    </location>
</feature>
<accession>A0AAD6UMR7</accession>
<evidence type="ECO:0000313" key="2">
    <source>
        <dbReference type="EMBL" id="KAJ7187453.1"/>
    </source>
</evidence>
<protein>
    <submittedName>
        <fullName evidence="2">Uncharacterized protein</fullName>
    </submittedName>
</protein>
<feature type="region of interest" description="Disordered" evidence="1">
    <location>
        <begin position="660"/>
        <end position="691"/>
    </location>
</feature>
<proteinExistence type="predicted"/>
<keyword evidence="3" id="KW-1185">Reference proteome</keyword>
<reference evidence="2" key="1">
    <citation type="submission" date="2023-03" db="EMBL/GenBank/DDBJ databases">
        <title>Massive genome expansion in bonnet fungi (Mycena s.s.) driven by repeated elements and novel gene families across ecological guilds.</title>
        <authorList>
            <consortium name="Lawrence Berkeley National Laboratory"/>
            <person name="Harder C.B."/>
            <person name="Miyauchi S."/>
            <person name="Viragh M."/>
            <person name="Kuo A."/>
            <person name="Thoen E."/>
            <person name="Andreopoulos B."/>
            <person name="Lu D."/>
            <person name="Skrede I."/>
            <person name="Drula E."/>
            <person name="Henrissat B."/>
            <person name="Morin E."/>
            <person name="Kohler A."/>
            <person name="Barry K."/>
            <person name="LaButti K."/>
            <person name="Morin E."/>
            <person name="Salamov A."/>
            <person name="Lipzen A."/>
            <person name="Mereny Z."/>
            <person name="Hegedus B."/>
            <person name="Baldrian P."/>
            <person name="Stursova M."/>
            <person name="Weitz H."/>
            <person name="Taylor A."/>
            <person name="Grigoriev I.V."/>
            <person name="Nagy L.G."/>
            <person name="Martin F."/>
            <person name="Kauserud H."/>
        </authorList>
    </citation>
    <scope>NUCLEOTIDE SEQUENCE</scope>
    <source>
        <strain evidence="2">9144</strain>
    </source>
</reference>
<comment type="caution">
    <text evidence="2">The sequence shown here is derived from an EMBL/GenBank/DDBJ whole genome shotgun (WGS) entry which is preliminary data.</text>
</comment>
<dbReference type="Proteomes" id="UP001219525">
    <property type="component" value="Unassembled WGS sequence"/>
</dbReference>
<evidence type="ECO:0000313" key="3">
    <source>
        <dbReference type="Proteomes" id="UP001219525"/>
    </source>
</evidence>
<sequence>MRQTNAACNVITSLSPCPTAEHYRIHFFYLFHGIARECASRDIAVTDELFANVVDFSGAQRNGFILAVIDFWLEHAPGECSIDELGDAAEKCLKGCGQHFRNQITRVKKISGVVDPSKTDIFENYAKKLLTCKNMEEFTHYANEFIKAFPRAEPWIRWWMLPAHAIMLFPAFRVMYPELWNSIPETTNADEAMHWKLYAAIGQFLGLLEGLKALYKLRSTISNFPMLQGPWKRAAERFGYTKFSRRLAALRASKHAHDGRPPDTGKALLGGKGRKRKPEYEKSYAWKDNSCWLDSSLILLSAAASRDFEDSMDAMFAELPANHPLRHLRQMIHTRLNSVTFTGYQDGGCTLLNNQRDGFRKMLCEVRHTPVKTTTSFNTTMIFGWLYHISGTLLLLNVASVIQNLRRVIERALPSLAGTAAQFFPASRGSLLAIRWRHPQVVPGPDSHLKSGTSGRLLRDGDIFCEGSATEFDVVLNIPIVLITEIGDTRSSVWNIPSSLSPYANNSAASNAGVKYTIVGHIYCSPTERHFIARYLSPTGKKIFDYNDMKHEGHAIRNRATALRGSLTGPSRSMMGVPSGYFLYAVMYHLVGGEPAQRFFRKQQIADAQKLGLQFDIDATSKTSIATACRLVRPRVENIPDDDRFWLRAPLADDNVDYILPDPEPSPKKAPAHRSKASPKKTTVLQPPPKITIDSDGGDEIDNMFLEALDYPANKPRAVIMEPLSSLIRQSYVWDANSCFIDAPLEAYFRAFVAMGDAVRGELLRRIRTEAPNSGLRDVIEHLWLRGLLSGAITSRSSTATKPSNTKLMHTLQAGQFNVKRLISTRWDGSEIAAGMSGCSRTWLNQMIGAGGK</sequence>
<feature type="compositionally biased region" description="Basic residues" evidence="1">
    <location>
        <begin position="670"/>
        <end position="679"/>
    </location>
</feature>
<name>A0AAD6UMR7_9AGAR</name>
<organism evidence="2 3">
    <name type="scientific">Mycena pura</name>
    <dbReference type="NCBI Taxonomy" id="153505"/>
    <lineage>
        <taxon>Eukaryota</taxon>
        <taxon>Fungi</taxon>
        <taxon>Dikarya</taxon>
        <taxon>Basidiomycota</taxon>
        <taxon>Agaricomycotina</taxon>
        <taxon>Agaricomycetes</taxon>
        <taxon>Agaricomycetidae</taxon>
        <taxon>Agaricales</taxon>
        <taxon>Marasmiineae</taxon>
        <taxon>Mycenaceae</taxon>
        <taxon>Mycena</taxon>
    </lineage>
</organism>
<dbReference type="AlphaFoldDB" id="A0AAD6UMR7"/>
<gene>
    <name evidence="2" type="ORF">GGX14DRAFT_611429</name>
</gene>
<evidence type="ECO:0000256" key="1">
    <source>
        <dbReference type="SAM" id="MobiDB-lite"/>
    </source>
</evidence>